<feature type="signal peptide" evidence="1">
    <location>
        <begin position="1"/>
        <end position="20"/>
    </location>
</feature>
<keyword evidence="1" id="KW-0732">Signal</keyword>
<name>A0A4Q8K7C3_HADCE</name>
<feature type="chain" id="PRO_5036120053" evidence="1">
    <location>
        <begin position="21"/>
        <end position="100"/>
    </location>
</feature>
<organism evidence="2">
    <name type="scientific">Hadronyche cerberea</name>
    <name type="common">Southern tree funnel-web spider</name>
    <dbReference type="NCBI Taxonomy" id="1107879"/>
    <lineage>
        <taxon>Eukaryota</taxon>
        <taxon>Metazoa</taxon>
        <taxon>Ecdysozoa</taxon>
        <taxon>Arthropoda</taxon>
        <taxon>Chelicerata</taxon>
        <taxon>Arachnida</taxon>
        <taxon>Araneae</taxon>
        <taxon>Mygalomorphae</taxon>
        <taxon>Avicularoidea</taxon>
        <taxon>Hexathelidae</taxon>
        <taxon>Hadronyche</taxon>
    </lineage>
</organism>
<evidence type="ECO:0000256" key="1">
    <source>
        <dbReference type="SAM" id="SignalP"/>
    </source>
</evidence>
<evidence type="ECO:0000313" key="2">
    <source>
        <dbReference type="EMBL" id="SNX35371.1"/>
    </source>
</evidence>
<sequence length="100" mass="10154">MNSVVFCILIVAIACDVALGQITLPRNSPLGQQCAVNANGRTFTATAASTWPCQGTCTYSDGETNGVTVANNQPCSPVGILPTGICQAGCCIVFGVVPSC</sequence>
<dbReference type="AlphaFoldDB" id="A0A4Q8K7C3"/>
<dbReference type="EMBL" id="HAHJ01000655">
    <property type="protein sequence ID" value="SNX37328.1"/>
    <property type="molecule type" value="Transcribed_RNA"/>
</dbReference>
<proteinExistence type="predicted"/>
<accession>A0A4Q8K7C3</accession>
<dbReference type="EMBL" id="HAHJ01000278">
    <property type="protein sequence ID" value="SNX35371.1"/>
    <property type="molecule type" value="Transcribed_RNA"/>
</dbReference>
<reference evidence="2" key="1">
    <citation type="submission" date="2017-05" db="EMBL/GenBank/DDBJ databases">
        <authorList>
            <person name="QRISCLOUD D."/>
        </authorList>
    </citation>
    <scope>NUCLEOTIDE SEQUENCE</scope>
</reference>
<protein>
    <submittedName>
        <fullName evidence="2">U15-Hexatoxin-Hc1b_1</fullName>
    </submittedName>
</protein>
<reference evidence="2" key="2">
    <citation type="submission" date="2019-05" db="EMBL/GenBank/DDBJ databases">
        <title>Unravelling the molecular evolution of spider venoms.</title>
        <authorList>
            <person name="Pineda S."/>
        </authorList>
    </citation>
    <scope>NUCLEOTIDE SEQUENCE</scope>
</reference>